<dbReference type="EMBL" id="LT629688">
    <property type="protein sequence ID" value="SDE11398.1"/>
    <property type="molecule type" value="Genomic_DNA"/>
</dbReference>
<keyword evidence="4" id="KW-1185">Reference proteome</keyword>
<dbReference type="Proteomes" id="UP000198546">
    <property type="component" value="Chromosome i"/>
</dbReference>
<dbReference type="Gene3D" id="3.10.20.800">
    <property type="match status" value="1"/>
</dbReference>
<dbReference type="Pfam" id="PF04294">
    <property type="entry name" value="VanW"/>
    <property type="match status" value="1"/>
</dbReference>
<evidence type="ECO:0000313" key="3">
    <source>
        <dbReference type="EMBL" id="SDE11398.1"/>
    </source>
</evidence>
<dbReference type="InterPro" id="IPR022029">
    <property type="entry name" value="YoaR-like_PG-bd"/>
</dbReference>
<evidence type="ECO:0000259" key="2">
    <source>
        <dbReference type="Pfam" id="PF12229"/>
    </source>
</evidence>
<gene>
    <name evidence="3" type="ORF">SAMN04489747_2548</name>
</gene>
<feature type="compositionally biased region" description="Basic and acidic residues" evidence="1">
    <location>
        <begin position="492"/>
        <end position="509"/>
    </location>
</feature>
<dbReference type="Pfam" id="PF12229">
    <property type="entry name" value="PG_binding_4"/>
    <property type="match status" value="1"/>
</dbReference>
<organism evidence="3 4">
    <name type="scientific">Auraticoccus monumenti</name>
    <dbReference type="NCBI Taxonomy" id="675864"/>
    <lineage>
        <taxon>Bacteria</taxon>
        <taxon>Bacillati</taxon>
        <taxon>Actinomycetota</taxon>
        <taxon>Actinomycetes</taxon>
        <taxon>Propionibacteriales</taxon>
        <taxon>Propionibacteriaceae</taxon>
        <taxon>Auraticoccus</taxon>
    </lineage>
</organism>
<dbReference type="STRING" id="675864.SAMN04489747_2548"/>
<dbReference type="InterPro" id="IPR038054">
    <property type="entry name" value="LD_TPept-like_central_sf"/>
</dbReference>
<accession>A0A1G7A8Y0</accession>
<dbReference type="InterPro" id="IPR007391">
    <property type="entry name" value="Vancomycin_resist_VanW"/>
</dbReference>
<feature type="region of interest" description="Disordered" evidence="1">
    <location>
        <begin position="492"/>
        <end position="513"/>
    </location>
</feature>
<sequence length="556" mass="59371">MATVVLVLGAVYVAGYLLAGDRAPRNASVGGVPIGGLPREEAVATLEEQLAPRADAPITLSAGDTVEELLPEEVGLSIDSAASVEESGAGRSWDPTQIWQVLTGGSEREPVTRVDEARVAEAVAAFAEGADGEPEDATLAYEGTEVQVEEASTGVTVDQQATVEQLVEAYPRSTTVEATAEVTQPDVTTEEAEQVAEEVAEPAVSAPVEVEAGDAGTFEVSPESIAAATTFEVAEGGYVARYDAEKLLEGNEEAVEELDTTRAKDAYWTLEGGTPELVEAVDGTSVGADALLEAVRPVLTTSGSERKASVELTEKKAEFTTEDAEKAKVTEVTGEFTTRFPVANGGEYRNTNLGQVAKRIDGYWLAPGETFSMNGVVGERSAENGFVDGYVIQGGVLKKESGGGVSQGATTIFNAAFFAGLEDVEHHPHTLYFPRYPPGREATVYYGSLDLRFKNDTPYGVVIEADRVPGSGSKQGSLTVKIWSTPVYDEIRSPDPEKSDFTSGRRLESDDPECEYQAPIQGFTADFHRAFIQDGKEVKRENYTWTYDPGDEIVCE</sequence>
<evidence type="ECO:0000313" key="4">
    <source>
        <dbReference type="Proteomes" id="UP000198546"/>
    </source>
</evidence>
<protein>
    <submittedName>
        <fullName evidence="3">Vancomycin resistance protein YoaR, contains peptidoglycan-binding and VanW domains</fullName>
    </submittedName>
</protein>
<feature type="domain" description="YoaR-like putative peptidoglycan binding" evidence="2">
    <location>
        <begin position="70"/>
        <end position="172"/>
    </location>
</feature>
<dbReference type="PANTHER" id="PTHR35788">
    <property type="entry name" value="EXPORTED PROTEIN-RELATED"/>
    <property type="match status" value="1"/>
</dbReference>
<proteinExistence type="predicted"/>
<dbReference type="InterPro" id="IPR052913">
    <property type="entry name" value="Glycopeptide_resist_protein"/>
</dbReference>
<evidence type="ECO:0000256" key="1">
    <source>
        <dbReference type="SAM" id="MobiDB-lite"/>
    </source>
</evidence>
<reference evidence="3 4" key="1">
    <citation type="submission" date="2016-10" db="EMBL/GenBank/DDBJ databases">
        <authorList>
            <person name="de Groot N.N."/>
        </authorList>
    </citation>
    <scope>NUCLEOTIDE SEQUENCE [LARGE SCALE GENOMIC DNA]</scope>
    <source>
        <strain evidence="3 4">MON 2.2</strain>
    </source>
</reference>
<dbReference type="PANTHER" id="PTHR35788:SF1">
    <property type="entry name" value="EXPORTED PROTEIN"/>
    <property type="match status" value="1"/>
</dbReference>
<dbReference type="AlphaFoldDB" id="A0A1G7A8Y0"/>
<name>A0A1G7A8Y0_9ACTN</name>